<comment type="caution">
    <text evidence="2">The sequence shown here is derived from an EMBL/GenBank/DDBJ whole genome shotgun (WGS) entry which is preliminary data.</text>
</comment>
<accession>A0A255EGB6</accession>
<gene>
    <name evidence="2" type="ORF">CGZ91_13645</name>
</gene>
<dbReference type="Proteomes" id="UP000216300">
    <property type="component" value="Unassembled WGS sequence"/>
</dbReference>
<evidence type="ECO:0000259" key="1">
    <source>
        <dbReference type="Pfam" id="PF13472"/>
    </source>
</evidence>
<organism evidence="2 3">
    <name type="scientific">Parenemella sanctibonifatiensis</name>
    <dbReference type="NCBI Taxonomy" id="2016505"/>
    <lineage>
        <taxon>Bacteria</taxon>
        <taxon>Bacillati</taxon>
        <taxon>Actinomycetota</taxon>
        <taxon>Actinomycetes</taxon>
        <taxon>Propionibacteriales</taxon>
        <taxon>Propionibacteriaceae</taxon>
        <taxon>Parenemella</taxon>
    </lineage>
</organism>
<dbReference type="Gene3D" id="3.40.50.1110">
    <property type="entry name" value="SGNH hydrolase"/>
    <property type="match status" value="1"/>
</dbReference>
<proteinExistence type="predicted"/>
<name>A0A255EGB6_9ACTN</name>
<dbReference type="GO" id="GO:0004622">
    <property type="term" value="F:phosphatidylcholine lysophospholipase activity"/>
    <property type="evidence" value="ECO:0007669"/>
    <property type="project" value="TreeGrafter"/>
</dbReference>
<sequence>MSTIVFIGDSITDCRRREDPEALGAGYVRLLAEQFSRHGGATVINTGVSGDTVPDVAARLQEDCLGHQPDLVSLYVGVNDTWRRFSRNQPTSVEEFEEGYRGLLDRIAPLPTMVVIPFIVDANEEVATYHEDLDGKVAVIRKLAAQRNLVVVDLEAAMADALQGHEPAELAADGIHPTPMGHEIVAETWLNAYNQGREEGRLPDLAA</sequence>
<dbReference type="Pfam" id="PF13472">
    <property type="entry name" value="Lipase_GDSL_2"/>
    <property type="match status" value="1"/>
</dbReference>
<dbReference type="OrthoDB" id="9794725at2"/>
<evidence type="ECO:0000313" key="3">
    <source>
        <dbReference type="Proteomes" id="UP000216300"/>
    </source>
</evidence>
<dbReference type="RefSeq" id="WP_094456027.1">
    <property type="nucleotide sequence ID" value="NZ_NMVJ01000011.1"/>
</dbReference>
<dbReference type="CDD" id="cd01834">
    <property type="entry name" value="SGNH_hydrolase_like_2"/>
    <property type="match status" value="1"/>
</dbReference>
<dbReference type="InterPro" id="IPR051532">
    <property type="entry name" value="Ester_Hydrolysis_Enzymes"/>
</dbReference>
<reference evidence="2 3" key="1">
    <citation type="submission" date="2017-07" db="EMBL/GenBank/DDBJ databases">
        <title>Draft whole genome sequences of clinical Proprionibacteriaceae strains.</title>
        <authorList>
            <person name="Bernier A.-M."/>
            <person name="Bernard K."/>
            <person name="Domingo M.-C."/>
        </authorList>
    </citation>
    <scope>NUCLEOTIDE SEQUENCE [LARGE SCALE GENOMIC DNA]</scope>
    <source>
        <strain evidence="2 3">NML 150081</strain>
    </source>
</reference>
<evidence type="ECO:0000313" key="2">
    <source>
        <dbReference type="EMBL" id="OYN88645.1"/>
    </source>
</evidence>
<feature type="domain" description="SGNH hydrolase-type esterase" evidence="1">
    <location>
        <begin position="6"/>
        <end position="184"/>
    </location>
</feature>
<dbReference type="PANTHER" id="PTHR30383">
    <property type="entry name" value="THIOESTERASE 1/PROTEASE 1/LYSOPHOSPHOLIPASE L1"/>
    <property type="match status" value="1"/>
</dbReference>
<dbReference type="EMBL" id="NMVJ01000011">
    <property type="protein sequence ID" value="OYN88645.1"/>
    <property type="molecule type" value="Genomic_DNA"/>
</dbReference>
<dbReference type="AlphaFoldDB" id="A0A255EGB6"/>
<dbReference type="InterPro" id="IPR013830">
    <property type="entry name" value="SGNH_hydro"/>
</dbReference>
<protein>
    <submittedName>
        <fullName evidence="2">Lysophospholipase</fullName>
    </submittedName>
</protein>
<dbReference type="SUPFAM" id="SSF52266">
    <property type="entry name" value="SGNH hydrolase"/>
    <property type="match status" value="1"/>
</dbReference>
<dbReference type="PANTHER" id="PTHR30383:SF5">
    <property type="entry name" value="SGNH HYDROLASE-TYPE ESTERASE DOMAIN-CONTAINING PROTEIN"/>
    <property type="match status" value="1"/>
</dbReference>
<dbReference type="InterPro" id="IPR036514">
    <property type="entry name" value="SGNH_hydro_sf"/>
</dbReference>
<keyword evidence="3" id="KW-1185">Reference proteome</keyword>